<sequence length="1060" mass="119337">MSAVAGPGPSSMASSMVPTSARMKVKKRVVNLVNPADPQDFSAQSISPSTSPNTSAHMEEEPVTEEKITPPIMRFSETTQTFNFTPGVKGILRSTGTPGSGNGVRFFPKNKFRIITPNASVHQPTPKPPASPTNSFFSQLLAVTIPSMSPRRGSASEEVKGADESWEIPGQEGEISLVASSIASGDRSIENHNWDEQVDEREIDESIGDVREDSWNGQPQIHCSPLALPEGDANTSKETSLIGFELPSTELQYPDDMSNLLSTRFQPEDSSFSINDLPSSNLPTAKDLQTLSPIKEDLTNRTEDEFWNVPTSTNTQENHSISSEHSDLGATDLSNPTIRRPITSAVNQSDQTTSPTPIGRPYNTSSIFADMSAEQAELTWPLTRRNEDDDQELDSNFPTPIKSSSPPSSKNLQTPKAGARSGDITQFFDTTMTMSFSSPSPKAIVLHSSSSFSAQAQDLMVPTQKLFEAQVAHTSALTAELELYKDLAKKLHDEVVERDECLAKLNLRALEAEVLHDQMQDLQREMTSLRSESRRKSLSPSPVDSPTSMATAGLRARQGVVGMSDRTMAAQSEAKELEIRLAKTLADSEDMVRELHEVQIDKKQLEDELNVLRNHKKMMEDQDRDRLVKAQGHSDEMELLRQELEDARQHIDEFTTGHDHEEEIRQLQVELKEAHQHIADLQSYEDEMHALKAELDSAHRQLDEYESKYNDEDTIQKDLEDARTQLDQVEHELEDTKRQLEDKEQEVHTLQDELDKVHRQHDNGANGSMVQHELNEANEKIKELKIHVKELTENKLVDEDEIEDLLNQVDKLKGYRKSEEEMKKRMNEVENRLEVEISRRKELEKRFKDEEELVREFEKENEHLRYAVAQAEEHVQPSSSDEPSLSKMKEEITKLRSESASKDLEILNLQRRKTELKEDREMLNIALDSKQQELELMKRKFAVKGIAGSTPLGTSQKTNIGISSTTLETPLVGKGIQTRRRYSLAQSQSQTPLALPNVPKHLPSSLQTPINGRRTSHGVQLHPSTRITDRVMKRLEEENDQQENQPPVNGSISRRQRVLA</sequence>
<dbReference type="AlphaFoldDB" id="A0AAX4K6X4"/>
<gene>
    <name evidence="3" type="ORF">V865_000140</name>
</gene>
<feature type="compositionally biased region" description="Basic and acidic residues" evidence="2">
    <location>
        <begin position="57"/>
        <end position="66"/>
    </location>
</feature>
<name>A0AAX4K6X4_9TREE</name>
<dbReference type="Proteomes" id="UP001358614">
    <property type="component" value="Chromosome 1"/>
</dbReference>
<feature type="region of interest" description="Disordered" evidence="2">
    <location>
        <begin position="33"/>
        <end position="66"/>
    </location>
</feature>
<dbReference type="Gene3D" id="1.10.287.1490">
    <property type="match status" value="1"/>
</dbReference>
<feature type="compositionally biased region" description="Polar residues" evidence="2">
    <location>
        <begin position="310"/>
        <end position="321"/>
    </location>
</feature>
<feature type="region of interest" description="Disordered" evidence="2">
    <location>
        <begin position="525"/>
        <end position="553"/>
    </location>
</feature>
<reference evidence="3 4" key="1">
    <citation type="submission" date="2024-01" db="EMBL/GenBank/DDBJ databases">
        <title>Comparative genomics of Cryptococcus and Kwoniella reveals pathogenesis evolution and contrasting modes of karyotype evolution via chromosome fusion or intercentromeric recombination.</title>
        <authorList>
            <person name="Coelho M.A."/>
            <person name="David-Palma M."/>
            <person name="Shea T."/>
            <person name="Bowers K."/>
            <person name="McGinley-Smith S."/>
            <person name="Mohammad A.W."/>
            <person name="Gnirke A."/>
            <person name="Yurkov A.M."/>
            <person name="Nowrousian M."/>
            <person name="Sun S."/>
            <person name="Cuomo C.A."/>
            <person name="Heitman J."/>
        </authorList>
    </citation>
    <scope>NUCLEOTIDE SEQUENCE [LARGE SCALE GENOMIC DNA]</scope>
    <source>
        <strain evidence="3 4">PYCC6329</strain>
    </source>
</reference>
<feature type="region of interest" description="Disordered" evidence="2">
    <location>
        <begin position="982"/>
        <end position="1025"/>
    </location>
</feature>
<feature type="coiled-coil region" evidence="1">
    <location>
        <begin position="574"/>
        <end position="874"/>
    </location>
</feature>
<feature type="coiled-coil region" evidence="1">
    <location>
        <begin position="906"/>
        <end position="940"/>
    </location>
</feature>
<dbReference type="RefSeq" id="XP_066080069.1">
    <property type="nucleotide sequence ID" value="XM_066223972.1"/>
</dbReference>
<evidence type="ECO:0000313" key="3">
    <source>
        <dbReference type="EMBL" id="WWD02102.1"/>
    </source>
</evidence>
<feature type="compositionally biased region" description="Polar residues" evidence="2">
    <location>
        <begin position="344"/>
        <end position="364"/>
    </location>
</feature>
<dbReference type="PANTHER" id="PTHR45615">
    <property type="entry name" value="MYOSIN HEAVY CHAIN, NON-MUSCLE"/>
    <property type="match status" value="1"/>
</dbReference>
<keyword evidence="1" id="KW-0175">Coiled coil</keyword>
<feature type="compositionally biased region" description="Polar residues" evidence="2">
    <location>
        <begin position="41"/>
        <end position="56"/>
    </location>
</feature>
<dbReference type="EMBL" id="CP144089">
    <property type="protein sequence ID" value="WWD02102.1"/>
    <property type="molecule type" value="Genomic_DNA"/>
</dbReference>
<feature type="region of interest" description="Disordered" evidence="2">
    <location>
        <begin position="382"/>
        <end position="421"/>
    </location>
</feature>
<dbReference type="PANTHER" id="PTHR45615:SF80">
    <property type="entry name" value="GRIP DOMAIN-CONTAINING PROTEIN"/>
    <property type="match status" value="1"/>
</dbReference>
<feature type="region of interest" description="Disordered" evidence="2">
    <location>
        <begin position="310"/>
        <end position="364"/>
    </location>
</feature>
<organism evidence="3 4">
    <name type="scientific">Kwoniella europaea PYCC6329</name>
    <dbReference type="NCBI Taxonomy" id="1423913"/>
    <lineage>
        <taxon>Eukaryota</taxon>
        <taxon>Fungi</taxon>
        <taxon>Dikarya</taxon>
        <taxon>Basidiomycota</taxon>
        <taxon>Agaricomycotina</taxon>
        <taxon>Tremellomycetes</taxon>
        <taxon>Tremellales</taxon>
        <taxon>Cryptococcaceae</taxon>
        <taxon>Kwoniella</taxon>
    </lineage>
</organism>
<dbReference type="KEGG" id="ker:91098944"/>
<feature type="region of interest" description="Disordered" evidence="2">
    <location>
        <begin position="1"/>
        <end position="21"/>
    </location>
</feature>
<proteinExistence type="predicted"/>
<dbReference type="GeneID" id="91098944"/>
<keyword evidence="4" id="KW-1185">Reference proteome</keyword>
<evidence type="ECO:0000313" key="4">
    <source>
        <dbReference type="Proteomes" id="UP001358614"/>
    </source>
</evidence>
<evidence type="ECO:0000256" key="1">
    <source>
        <dbReference type="SAM" id="Coils"/>
    </source>
</evidence>
<feature type="region of interest" description="Disordered" evidence="2">
    <location>
        <begin position="1037"/>
        <end position="1060"/>
    </location>
</feature>
<accession>A0AAX4K6X4</accession>
<protein>
    <submittedName>
        <fullName evidence="3">Uncharacterized protein</fullName>
    </submittedName>
</protein>
<evidence type="ECO:0000256" key="2">
    <source>
        <dbReference type="SAM" id="MobiDB-lite"/>
    </source>
</evidence>